<dbReference type="InterPro" id="IPR024320">
    <property type="entry name" value="LPG_synthase_C"/>
</dbReference>
<feature type="transmembrane region" description="Helical" evidence="7">
    <location>
        <begin position="333"/>
        <end position="354"/>
    </location>
</feature>
<sequence>MKIPAVVRKHGATAFGLILLIVAVYVVQREFRDLKVSDVYTALQATSGHKLWLALGWTLLAFAVLTVYDRLGSVYAGKPISYSRTALAAFCAYTLAHNIGFAAVSGAAVRYRFYAAWGLTSAEIARVIAFTSLTFGLGGFALGGLVLMTHPEVLPWVGEGELIPSWAAQFVAVLMWLIVGTYVVLARFVPHFHLFGHKVDLPGLKLAVAQVLLASVDVAVTAMIFYVLLPAPMPGAPPLTFLMFMGIYVAGYTAGLAASVPGGLGVFDGFMLLSLSPWMPAPEALSALLLFRLYYYIVPLFVAGVLFLGFELAQRRAKGLPRIQVEARIADSLEAPALAMLTGLCGLLLLFVGALPVHAGNEAIARWLGEWVALANQFAASVVGTLLIAVSWGLLRRLRLACYAGLFLLLNGAAILFVRNDPWPVIGVVLLVFVLLAFMQRSFYRDARLTGEPLKGSRILSLVAGIVCGLALATVAYREPVGTSSWWEVVLSASMPSPLRFAVGVSAALMLYAVFRLLRPARVRPADYDMASQQRLRSLGARLPRQGAQQELGAIFAEGGKAGFAFRRYPDLWLGLGDPQGEEKARIAAVWRFRDLCDAAGVEPAFADIGAGMKRTYEDAGLTIVPLPDGRSIACIADRDPERVIALAETV</sequence>
<feature type="transmembrane region" description="Helical" evidence="7">
    <location>
        <begin position="400"/>
        <end position="417"/>
    </location>
</feature>
<feature type="transmembrane region" description="Helical" evidence="7">
    <location>
        <begin position="264"/>
        <end position="281"/>
    </location>
</feature>
<feature type="transmembrane region" description="Helical" evidence="7">
    <location>
        <begin position="459"/>
        <end position="477"/>
    </location>
</feature>
<dbReference type="eggNOG" id="COG0392">
    <property type="taxonomic scope" value="Bacteria"/>
</dbReference>
<dbReference type="Pfam" id="PF03706">
    <property type="entry name" value="LPG_synthase_TM"/>
    <property type="match status" value="1"/>
</dbReference>
<keyword evidence="6 7" id="KW-0472">Membrane</keyword>
<feature type="transmembrane region" description="Helical" evidence="7">
    <location>
        <begin position="293"/>
        <end position="313"/>
    </location>
</feature>
<reference evidence="9 10" key="1">
    <citation type="submission" date="2016-05" db="EMBL/GenBank/DDBJ databases">
        <title>Complete Genome and Methylome Analysis of Psychrotrophic Bacterial Isolates from Antarctic Lake Untersee.</title>
        <authorList>
            <person name="Fomenkov A."/>
            <person name="Akimov V.N."/>
            <person name="Vasilyeva L.V."/>
            <person name="Andersen D."/>
            <person name="Vincze T."/>
            <person name="Roberts R.J."/>
        </authorList>
    </citation>
    <scope>NUCLEOTIDE SEQUENCE [LARGE SCALE GENOMIC DNA]</scope>
    <source>
        <strain evidence="9 10">U14-5</strain>
    </source>
</reference>
<evidence type="ECO:0000256" key="2">
    <source>
        <dbReference type="ARBA" id="ARBA00022475"/>
    </source>
</evidence>
<feature type="transmembrane region" description="Helical" evidence="7">
    <location>
        <begin position="166"/>
        <end position="185"/>
    </location>
</feature>
<evidence type="ECO:0000256" key="4">
    <source>
        <dbReference type="ARBA" id="ARBA00022692"/>
    </source>
</evidence>
<dbReference type="PANTHER" id="PTHR34697:SF2">
    <property type="entry name" value="PHOSPHATIDYLGLYCEROL LYSYLTRANSFERASE"/>
    <property type="match status" value="1"/>
</dbReference>
<dbReference type="InterPro" id="IPR022791">
    <property type="entry name" value="L-PG_synthase/AglD"/>
</dbReference>
<feature type="transmembrane region" description="Helical" evidence="7">
    <location>
        <begin position="374"/>
        <end position="395"/>
    </location>
</feature>
<protein>
    <submittedName>
        <fullName evidence="9">Beta-carotene 15,15'-monooxygenase</fullName>
    </submittedName>
</protein>
<dbReference type="GO" id="GO:0005886">
    <property type="term" value="C:plasma membrane"/>
    <property type="evidence" value="ECO:0007669"/>
    <property type="project" value="UniProtKB-SubCell"/>
</dbReference>
<feature type="transmembrane region" description="Helical" evidence="7">
    <location>
        <begin position="235"/>
        <end position="257"/>
    </location>
</feature>
<evidence type="ECO:0000256" key="6">
    <source>
        <dbReference type="ARBA" id="ARBA00023136"/>
    </source>
</evidence>
<evidence type="ECO:0000256" key="7">
    <source>
        <dbReference type="SAM" id="Phobius"/>
    </source>
</evidence>
<accession>A0A1L7AFQ5</accession>
<dbReference type="InterPro" id="IPR051211">
    <property type="entry name" value="PG_lysyltransferase"/>
</dbReference>
<proteinExistence type="predicted"/>
<dbReference type="Pfam" id="PF09924">
    <property type="entry name" value="LPG_synthase_C"/>
    <property type="match status" value="1"/>
</dbReference>
<dbReference type="GO" id="GO:0016755">
    <property type="term" value="F:aminoacyltransferase activity"/>
    <property type="evidence" value="ECO:0007669"/>
    <property type="project" value="TreeGrafter"/>
</dbReference>
<evidence type="ECO:0000313" key="10">
    <source>
        <dbReference type="Proteomes" id="UP000185494"/>
    </source>
</evidence>
<dbReference type="RefSeq" id="WP_075798440.1">
    <property type="nucleotide sequence ID" value="NZ_CP015583.1"/>
</dbReference>
<comment type="subcellular location">
    <subcellularLocation>
        <location evidence="1">Cell membrane</location>
        <topology evidence="1">Multi-pass membrane protein</topology>
    </subcellularLocation>
</comment>
<organism evidence="9 10">
    <name type="scientific">Roseomonas gilardii</name>
    <dbReference type="NCBI Taxonomy" id="257708"/>
    <lineage>
        <taxon>Bacteria</taxon>
        <taxon>Pseudomonadati</taxon>
        <taxon>Pseudomonadota</taxon>
        <taxon>Alphaproteobacteria</taxon>
        <taxon>Acetobacterales</taxon>
        <taxon>Roseomonadaceae</taxon>
        <taxon>Roseomonas</taxon>
    </lineage>
</organism>
<evidence type="ECO:0000313" key="9">
    <source>
        <dbReference type="EMBL" id="APT57615.1"/>
    </source>
</evidence>
<keyword evidence="3" id="KW-0808">Transferase</keyword>
<feature type="transmembrane region" description="Helical" evidence="7">
    <location>
        <begin position="497"/>
        <end position="515"/>
    </location>
</feature>
<dbReference type="Proteomes" id="UP000185494">
    <property type="component" value="Chromosome 1"/>
</dbReference>
<keyword evidence="9" id="KW-0503">Monooxygenase</keyword>
<dbReference type="GO" id="GO:0004497">
    <property type="term" value="F:monooxygenase activity"/>
    <property type="evidence" value="ECO:0007669"/>
    <property type="project" value="UniProtKB-KW"/>
</dbReference>
<feature type="transmembrane region" description="Helical" evidence="7">
    <location>
        <begin position="423"/>
        <end position="439"/>
    </location>
</feature>
<keyword evidence="2" id="KW-1003">Cell membrane</keyword>
<evidence type="ECO:0000259" key="8">
    <source>
        <dbReference type="Pfam" id="PF09924"/>
    </source>
</evidence>
<dbReference type="AlphaFoldDB" id="A0A1L7AFQ5"/>
<feature type="transmembrane region" description="Helical" evidence="7">
    <location>
        <begin position="206"/>
        <end position="229"/>
    </location>
</feature>
<evidence type="ECO:0000256" key="1">
    <source>
        <dbReference type="ARBA" id="ARBA00004651"/>
    </source>
</evidence>
<keyword evidence="4 7" id="KW-0812">Transmembrane</keyword>
<feature type="transmembrane region" description="Helical" evidence="7">
    <location>
        <begin position="127"/>
        <end position="146"/>
    </location>
</feature>
<feature type="transmembrane region" description="Helical" evidence="7">
    <location>
        <begin position="12"/>
        <end position="31"/>
    </location>
</feature>
<feature type="transmembrane region" description="Helical" evidence="7">
    <location>
        <begin position="51"/>
        <end position="68"/>
    </location>
</feature>
<dbReference type="EMBL" id="CP015583">
    <property type="protein sequence ID" value="APT57615.1"/>
    <property type="molecule type" value="Genomic_DNA"/>
</dbReference>
<name>A0A1L7AFQ5_9PROT</name>
<dbReference type="STRING" id="257708.RGI145_11390"/>
<keyword evidence="9" id="KW-0560">Oxidoreductase</keyword>
<evidence type="ECO:0000256" key="5">
    <source>
        <dbReference type="ARBA" id="ARBA00022989"/>
    </source>
</evidence>
<gene>
    <name evidence="9" type="ORF">RGI145_11390</name>
</gene>
<dbReference type="eggNOG" id="COG2898">
    <property type="taxonomic scope" value="Bacteria"/>
</dbReference>
<dbReference type="KEGG" id="rgi:RGI145_11390"/>
<feature type="domain" description="Phosphatidylglycerol lysyltransferase C-terminal" evidence="8">
    <location>
        <begin position="555"/>
        <end position="625"/>
    </location>
</feature>
<evidence type="ECO:0000256" key="3">
    <source>
        <dbReference type="ARBA" id="ARBA00022679"/>
    </source>
</evidence>
<keyword evidence="5 7" id="KW-1133">Transmembrane helix</keyword>
<dbReference type="GO" id="GO:0055091">
    <property type="term" value="P:phospholipid homeostasis"/>
    <property type="evidence" value="ECO:0007669"/>
    <property type="project" value="TreeGrafter"/>
</dbReference>
<dbReference type="PANTHER" id="PTHR34697">
    <property type="entry name" value="PHOSPHATIDYLGLYCEROL LYSYLTRANSFERASE"/>
    <property type="match status" value="1"/>
</dbReference>